<organism evidence="1 2">
    <name type="scientific">Actinoallomurus spadix</name>
    <dbReference type="NCBI Taxonomy" id="79912"/>
    <lineage>
        <taxon>Bacteria</taxon>
        <taxon>Bacillati</taxon>
        <taxon>Actinomycetota</taxon>
        <taxon>Actinomycetes</taxon>
        <taxon>Streptosporangiales</taxon>
        <taxon>Thermomonosporaceae</taxon>
        <taxon>Actinoallomurus</taxon>
    </lineage>
</organism>
<accession>A0ABP3FZW7</accession>
<dbReference type="Gene3D" id="2.30.110.10">
    <property type="entry name" value="Electron Transport, Fmn-binding Protein, Chain A"/>
    <property type="match status" value="1"/>
</dbReference>
<evidence type="ECO:0000313" key="2">
    <source>
        <dbReference type="Proteomes" id="UP001501822"/>
    </source>
</evidence>
<proteinExistence type="predicted"/>
<sequence length="57" mass="6113">MRGTATITEDTGRRFAVELAGQYEGPGAGQEYLELPPEIVRVVIRISPRRVVGTAAG</sequence>
<reference evidence="2" key="1">
    <citation type="journal article" date="2019" name="Int. J. Syst. Evol. Microbiol.">
        <title>The Global Catalogue of Microorganisms (GCM) 10K type strain sequencing project: providing services to taxonomists for standard genome sequencing and annotation.</title>
        <authorList>
            <consortium name="The Broad Institute Genomics Platform"/>
            <consortium name="The Broad Institute Genome Sequencing Center for Infectious Disease"/>
            <person name="Wu L."/>
            <person name="Ma J."/>
        </authorList>
    </citation>
    <scope>NUCLEOTIDE SEQUENCE [LARGE SCALE GENOMIC DNA]</scope>
    <source>
        <strain evidence="2">JCM 3146</strain>
    </source>
</reference>
<keyword evidence="2" id="KW-1185">Reference proteome</keyword>
<protein>
    <submittedName>
        <fullName evidence="1">Uncharacterized protein</fullName>
    </submittedName>
</protein>
<gene>
    <name evidence="1" type="ORF">GCM10010151_19140</name>
</gene>
<dbReference type="Proteomes" id="UP001501822">
    <property type="component" value="Unassembled WGS sequence"/>
</dbReference>
<dbReference type="EMBL" id="BAAABM010000015">
    <property type="protein sequence ID" value="GAA0329484.1"/>
    <property type="molecule type" value="Genomic_DNA"/>
</dbReference>
<comment type="caution">
    <text evidence="1">The sequence shown here is derived from an EMBL/GenBank/DDBJ whole genome shotgun (WGS) entry which is preliminary data.</text>
</comment>
<name>A0ABP3FZW7_9ACTN</name>
<dbReference type="InterPro" id="IPR012349">
    <property type="entry name" value="Split_barrel_FMN-bd"/>
</dbReference>
<evidence type="ECO:0000313" key="1">
    <source>
        <dbReference type="EMBL" id="GAA0329484.1"/>
    </source>
</evidence>